<keyword evidence="5" id="KW-0804">Transcription</keyword>
<dbReference type="PANTHER" id="PTHR31944:SF131">
    <property type="entry name" value="HEME-RESPONSIVE ZINC FINGER TRANSCRIPTION FACTOR HAP1"/>
    <property type="match status" value="1"/>
</dbReference>
<evidence type="ECO:0000313" key="9">
    <source>
        <dbReference type="EMBL" id="KAE8375515.1"/>
    </source>
</evidence>
<name>A0A5N7B0G3_9EURO</name>
<evidence type="ECO:0000256" key="1">
    <source>
        <dbReference type="ARBA" id="ARBA00022723"/>
    </source>
</evidence>
<dbReference type="GO" id="GO:0001228">
    <property type="term" value="F:DNA-binding transcription activator activity, RNA polymerase II-specific"/>
    <property type="evidence" value="ECO:0007669"/>
    <property type="project" value="TreeGrafter"/>
</dbReference>
<dbReference type="Proteomes" id="UP000326198">
    <property type="component" value="Unassembled WGS sequence"/>
</dbReference>
<dbReference type="InterPro" id="IPR051430">
    <property type="entry name" value="Fungal_TF_Env_Response"/>
</dbReference>
<evidence type="ECO:0000256" key="5">
    <source>
        <dbReference type="ARBA" id="ARBA00023163"/>
    </source>
</evidence>
<dbReference type="AlphaFoldDB" id="A0A5N7B0G3"/>
<evidence type="ECO:0000256" key="7">
    <source>
        <dbReference type="SAM" id="MobiDB-lite"/>
    </source>
</evidence>
<keyword evidence="10" id="KW-1185">Reference proteome</keyword>
<proteinExistence type="predicted"/>
<dbReference type="Pfam" id="PF04082">
    <property type="entry name" value="Fungal_trans"/>
    <property type="match status" value="1"/>
</dbReference>
<organism evidence="9 10">
    <name type="scientific">Aspergillus bertholletiae</name>
    <dbReference type="NCBI Taxonomy" id="1226010"/>
    <lineage>
        <taxon>Eukaryota</taxon>
        <taxon>Fungi</taxon>
        <taxon>Dikarya</taxon>
        <taxon>Ascomycota</taxon>
        <taxon>Pezizomycotina</taxon>
        <taxon>Eurotiomycetes</taxon>
        <taxon>Eurotiomycetidae</taxon>
        <taxon>Eurotiales</taxon>
        <taxon>Aspergillaceae</taxon>
        <taxon>Aspergillus</taxon>
        <taxon>Aspergillus subgen. Circumdati</taxon>
    </lineage>
</organism>
<accession>A0A5N7B0G3</accession>
<evidence type="ECO:0000259" key="8">
    <source>
        <dbReference type="SMART" id="SM00906"/>
    </source>
</evidence>
<dbReference type="EMBL" id="ML736259">
    <property type="protein sequence ID" value="KAE8375515.1"/>
    <property type="molecule type" value="Genomic_DNA"/>
</dbReference>
<evidence type="ECO:0000256" key="3">
    <source>
        <dbReference type="ARBA" id="ARBA00023015"/>
    </source>
</evidence>
<dbReference type="CDD" id="cd12148">
    <property type="entry name" value="fungal_TF_MHR"/>
    <property type="match status" value="1"/>
</dbReference>
<keyword evidence="2" id="KW-0862">Zinc</keyword>
<evidence type="ECO:0000256" key="6">
    <source>
        <dbReference type="ARBA" id="ARBA00023242"/>
    </source>
</evidence>
<feature type="domain" description="Xylanolytic transcriptional activator regulatory" evidence="8">
    <location>
        <begin position="169"/>
        <end position="243"/>
    </location>
</feature>
<keyword evidence="6" id="KW-0539">Nucleus</keyword>
<keyword evidence="1" id="KW-0479">Metal-binding</keyword>
<dbReference type="InterPro" id="IPR007219">
    <property type="entry name" value="XnlR_reg_dom"/>
</dbReference>
<dbReference type="GO" id="GO:0000978">
    <property type="term" value="F:RNA polymerase II cis-regulatory region sequence-specific DNA binding"/>
    <property type="evidence" value="ECO:0007669"/>
    <property type="project" value="TreeGrafter"/>
</dbReference>
<sequence length="555" mass="62935">MVQIFYRKASENSEIHVLYERCKRLARTAKSQEIIHQNFCPDLRDHMPSKQIADRLIQAYLRTFESVYRIVHVPSFLCEYDQYWGNPQAASPTFIIMTLLMLAIGNSFCQSRDPVKDYVPRTTSAQWIFTAQTWLSSPFEKSRLNIANLQAQCLLLLARQTNAVSSDLVWISAGTLLRTALHMGFHIDPRHIEGISFFDAQLRRRIWSTILEIVVQSSLDAGGLPLIHYDDYDCEPPLNIDDVQMEDPIPKAKALEDFTDTSLQIALRRSLPARLQIAQFVNDFRRGTSYDEALQLNKILANIYHECSALFAAFKKSEKCPTLFQSNIYDFMTQRFLLALHDSFSIKSKTNPTLYYSHKIALETAMRILAPFSTSIPRDPDYTALLLTGSPSFRDVPAQAAAIIADDIMGRIREHPVNTSGSVLYTSYPLSHEDSKRIIEEFISGMLARIESGETNINGYLVSACFLARIDAMERGQPVDEVLSRTMLSVLETCSKILEDRVERSSPSTPGMGLNRATNGHSAPTEFNNQFSWSLNDDLDIEMDIGSWFPSFAFS</sequence>
<evidence type="ECO:0000313" key="10">
    <source>
        <dbReference type="Proteomes" id="UP000326198"/>
    </source>
</evidence>
<reference evidence="9 10" key="1">
    <citation type="submission" date="2019-04" db="EMBL/GenBank/DDBJ databases">
        <title>Friends and foes A comparative genomics studyof 23 Aspergillus species from section Flavi.</title>
        <authorList>
            <consortium name="DOE Joint Genome Institute"/>
            <person name="Kjaerbolling I."/>
            <person name="Vesth T."/>
            <person name="Frisvad J.C."/>
            <person name="Nybo J.L."/>
            <person name="Theobald S."/>
            <person name="Kildgaard S."/>
            <person name="Isbrandt T."/>
            <person name="Kuo A."/>
            <person name="Sato A."/>
            <person name="Lyhne E.K."/>
            <person name="Kogle M.E."/>
            <person name="Wiebenga A."/>
            <person name="Kun R.S."/>
            <person name="Lubbers R.J."/>
            <person name="Makela M.R."/>
            <person name="Barry K."/>
            <person name="Chovatia M."/>
            <person name="Clum A."/>
            <person name="Daum C."/>
            <person name="Haridas S."/>
            <person name="He G."/>
            <person name="LaButti K."/>
            <person name="Lipzen A."/>
            <person name="Mondo S."/>
            <person name="Riley R."/>
            <person name="Salamov A."/>
            <person name="Simmons B.A."/>
            <person name="Magnuson J.K."/>
            <person name="Henrissat B."/>
            <person name="Mortensen U.H."/>
            <person name="Larsen T.O."/>
            <person name="Devries R.P."/>
            <person name="Grigoriev I.V."/>
            <person name="Machida M."/>
            <person name="Baker S.E."/>
            <person name="Andersen M.R."/>
        </authorList>
    </citation>
    <scope>NUCLEOTIDE SEQUENCE [LARGE SCALE GENOMIC DNA]</scope>
    <source>
        <strain evidence="9 10">IBT 29228</strain>
    </source>
</reference>
<protein>
    <submittedName>
        <fullName evidence="9">Fungal-specific transcription factor domain-containing protein</fullName>
    </submittedName>
</protein>
<evidence type="ECO:0000256" key="4">
    <source>
        <dbReference type="ARBA" id="ARBA00023125"/>
    </source>
</evidence>
<dbReference type="GO" id="GO:0008270">
    <property type="term" value="F:zinc ion binding"/>
    <property type="evidence" value="ECO:0007669"/>
    <property type="project" value="InterPro"/>
</dbReference>
<gene>
    <name evidence="9" type="ORF">BDV26DRAFT_13849</name>
</gene>
<feature type="region of interest" description="Disordered" evidence="7">
    <location>
        <begin position="503"/>
        <end position="522"/>
    </location>
</feature>
<dbReference type="GO" id="GO:0005634">
    <property type="term" value="C:nucleus"/>
    <property type="evidence" value="ECO:0007669"/>
    <property type="project" value="TreeGrafter"/>
</dbReference>
<dbReference type="SMART" id="SM00906">
    <property type="entry name" value="Fungal_trans"/>
    <property type="match status" value="1"/>
</dbReference>
<evidence type="ECO:0000256" key="2">
    <source>
        <dbReference type="ARBA" id="ARBA00022833"/>
    </source>
</evidence>
<dbReference type="GO" id="GO:0006351">
    <property type="term" value="P:DNA-templated transcription"/>
    <property type="evidence" value="ECO:0007669"/>
    <property type="project" value="InterPro"/>
</dbReference>
<dbReference type="OrthoDB" id="4337792at2759"/>
<keyword evidence="4" id="KW-0238">DNA-binding</keyword>
<dbReference type="PANTHER" id="PTHR31944">
    <property type="entry name" value="HEME-RESPONSIVE ZINC FINGER TRANSCRIPTION FACTOR HAP1"/>
    <property type="match status" value="1"/>
</dbReference>
<keyword evidence="3" id="KW-0805">Transcription regulation</keyword>